<accession>A0A133UD14</accession>
<protein>
    <submittedName>
        <fullName evidence="2">Uncharacterized protein</fullName>
    </submittedName>
</protein>
<keyword evidence="3" id="KW-1185">Reference proteome</keyword>
<dbReference type="Proteomes" id="UP000070373">
    <property type="component" value="Unassembled WGS sequence"/>
</dbReference>
<feature type="compositionally biased region" description="Basic and acidic residues" evidence="1">
    <location>
        <begin position="10"/>
        <end position="21"/>
    </location>
</feature>
<evidence type="ECO:0000313" key="2">
    <source>
        <dbReference type="EMBL" id="KXA92066.1"/>
    </source>
</evidence>
<dbReference type="AlphaFoldDB" id="A0A133UD14"/>
<evidence type="ECO:0000256" key="1">
    <source>
        <dbReference type="SAM" id="MobiDB-lite"/>
    </source>
</evidence>
<reference evidence="2 3" key="1">
    <citation type="journal article" date="2016" name="Sci. Rep.">
        <title>Metabolic traits of an uncultured archaeal lineage -MSBL1- from brine pools of the Red Sea.</title>
        <authorList>
            <person name="Mwirichia R."/>
            <person name="Alam I."/>
            <person name="Rashid M."/>
            <person name="Vinu M."/>
            <person name="Ba-Alawi W."/>
            <person name="Anthony Kamau A."/>
            <person name="Kamanda Ngugi D."/>
            <person name="Goker M."/>
            <person name="Klenk H.P."/>
            <person name="Bajic V."/>
            <person name="Stingl U."/>
        </authorList>
    </citation>
    <scope>NUCLEOTIDE SEQUENCE [LARGE SCALE GENOMIC DNA]</scope>
    <source>
        <strain evidence="2">SCGC-AAA259E17</strain>
    </source>
</reference>
<proteinExistence type="predicted"/>
<feature type="region of interest" description="Disordered" evidence="1">
    <location>
        <begin position="1"/>
        <end position="24"/>
    </location>
</feature>
<gene>
    <name evidence="2" type="ORF">AKJ64_04100</name>
</gene>
<comment type="caution">
    <text evidence="2">The sequence shown here is derived from an EMBL/GenBank/DDBJ whole genome shotgun (WGS) entry which is preliminary data.</text>
</comment>
<name>A0A133UD14_9EURY</name>
<feature type="non-terminal residue" evidence="2">
    <location>
        <position position="1"/>
    </location>
</feature>
<dbReference type="EMBL" id="LHXN01000082">
    <property type="protein sequence ID" value="KXA92066.1"/>
    <property type="molecule type" value="Genomic_DNA"/>
</dbReference>
<evidence type="ECO:0000313" key="3">
    <source>
        <dbReference type="Proteomes" id="UP000070373"/>
    </source>
</evidence>
<organism evidence="2 3">
    <name type="scientific">candidate division MSBL1 archaeon SCGC-AAA259E17</name>
    <dbReference type="NCBI Taxonomy" id="1698263"/>
    <lineage>
        <taxon>Archaea</taxon>
        <taxon>Methanobacteriati</taxon>
        <taxon>Methanobacteriota</taxon>
        <taxon>candidate division MSBL1</taxon>
    </lineage>
</organism>
<sequence length="69" mass="7277">EPGPVPASLAEKDPGDDEKLTHRSMLPVEGRIGTNAEVPPAVIALEHRDFGHSLTLAEPVPHDVFGTGT</sequence>